<accession>A0A0K1JFU8</accession>
<evidence type="ECO:0000313" key="2">
    <source>
        <dbReference type="EMBL" id="AKU15470.1"/>
    </source>
</evidence>
<evidence type="ECO:0000313" key="3">
    <source>
        <dbReference type="Proteomes" id="UP000066480"/>
    </source>
</evidence>
<organism evidence="2 3">
    <name type="scientific">Luteipulveratus mongoliensis</name>
    <dbReference type="NCBI Taxonomy" id="571913"/>
    <lineage>
        <taxon>Bacteria</taxon>
        <taxon>Bacillati</taxon>
        <taxon>Actinomycetota</taxon>
        <taxon>Actinomycetes</taxon>
        <taxon>Micrococcales</taxon>
        <taxon>Dermacoccaceae</taxon>
        <taxon>Luteipulveratus</taxon>
    </lineage>
</organism>
<gene>
    <name evidence="2" type="ORF">VV02_05645</name>
</gene>
<feature type="region of interest" description="Disordered" evidence="1">
    <location>
        <begin position="1"/>
        <end position="26"/>
    </location>
</feature>
<dbReference type="RefSeq" id="WP_052590371.1">
    <property type="nucleotide sequence ID" value="NZ_CP011112.1"/>
</dbReference>
<sequence>MSNAPALITRDLLFPTPPSARRPRHAEDAGAIVVPHDASRPNLALLEYAAHEAVGQGRPLRVIAAADGRHDVGCVLAQTWDAVHLALLTEPTQPCLVRVDVTLTDDPAANLRDTTSSIDRVVLDETTWEHLGLRSAPLATVPA</sequence>
<dbReference type="EMBL" id="CP011112">
    <property type="protein sequence ID" value="AKU15470.1"/>
    <property type="molecule type" value="Genomic_DNA"/>
</dbReference>
<proteinExistence type="predicted"/>
<reference evidence="2 3" key="1">
    <citation type="submission" date="2015-03" db="EMBL/GenBank/DDBJ databases">
        <title>Luteipulveratus halotolerans sp. nov., a novel actinobacterium (Dermacoccaceae) from Sarawak, Malaysia.</title>
        <authorList>
            <person name="Juboi H."/>
            <person name="Basik A."/>
            <person name="Shamsul S.S."/>
            <person name="Arnold P."/>
            <person name="Schmitt E.K."/>
            <person name="Sanglier J.-J."/>
            <person name="Yeo T."/>
        </authorList>
    </citation>
    <scope>NUCLEOTIDE SEQUENCE [LARGE SCALE GENOMIC DNA]</scope>
    <source>
        <strain evidence="2 3">MN07-A0370</strain>
    </source>
</reference>
<name>A0A0K1JFU8_9MICO</name>
<dbReference type="KEGG" id="lmoi:VV02_05645"/>
<dbReference type="Proteomes" id="UP000066480">
    <property type="component" value="Chromosome"/>
</dbReference>
<keyword evidence="3" id="KW-1185">Reference proteome</keyword>
<dbReference type="AlphaFoldDB" id="A0A0K1JFU8"/>
<evidence type="ECO:0000256" key="1">
    <source>
        <dbReference type="SAM" id="MobiDB-lite"/>
    </source>
</evidence>
<dbReference type="STRING" id="571913.VV02_05645"/>
<protein>
    <submittedName>
        <fullName evidence="2">Uncharacterized protein</fullName>
    </submittedName>
</protein>